<name>G0PB90_CAEBE</name>
<dbReference type="STRING" id="135651.G0PB90"/>
<reference evidence="6" key="1">
    <citation type="submission" date="2011-07" db="EMBL/GenBank/DDBJ databases">
        <authorList>
            <consortium name="Caenorhabditis brenneri Sequencing and Analysis Consortium"/>
            <person name="Wilson R.K."/>
        </authorList>
    </citation>
    <scope>NUCLEOTIDE SEQUENCE [LARGE SCALE GENOMIC DNA]</scope>
    <source>
        <strain evidence="6">PB2801</strain>
    </source>
</reference>
<evidence type="ECO:0000256" key="1">
    <source>
        <dbReference type="ARBA" id="ARBA00006641"/>
    </source>
</evidence>
<dbReference type="EMBL" id="GL380205">
    <property type="protein sequence ID" value="EGT50269.1"/>
    <property type="molecule type" value="Genomic_DNA"/>
</dbReference>
<dbReference type="Proteomes" id="UP000008068">
    <property type="component" value="Unassembled WGS sequence"/>
</dbReference>
<keyword evidence="3" id="KW-0378">Hydrolase</keyword>
<keyword evidence="6" id="KW-1185">Reference proteome</keyword>
<keyword evidence="2" id="KW-0645">Protease</keyword>
<dbReference type="FunFam" id="3.40.630.20:FF:000007">
    <property type="entry name" value="Protein CBG22077"/>
    <property type="match status" value="1"/>
</dbReference>
<evidence type="ECO:0000313" key="6">
    <source>
        <dbReference type="Proteomes" id="UP000008068"/>
    </source>
</evidence>
<evidence type="ECO:0000256" key="4">
    <source>
        <dbReference type="ARBA" id="ARBA00022807"/>
    </source>
</evidence>
<dbReference type="SUPFAM" id="SSF53182">
    <property type="entry name" value="Pyrrolidone carboxyl peptidase (pyroglutamate aminopeptidase)"/>
    <property type="match status" value="1"/>
</dbReference>
<gene>
    <name evidence="5" type="ORF">CAEBREN_29040</name>
</gene>
<dbReference type="InterPro" id="IPR016125">
    <property type="entry name" value="Peptidase_C15-like"/>
</dbReference>
<dbReference type="InterPro" id="IPR010381">
    <property type="entry name" value="PgaPase_1"/>
</dbReference>
<dbReference type="AlphaFoldDB" id="G0PB90"/>
<keyword evidence="4" id="KW-0788">Thiol protease</keyword>
<dbReference type="GO" id="GO:0006508">
    <property type="term" value="P:proteolysis"/>
    <property type="evidence" value="ECO:0007669"/>
    <property type="project" value="UniProtKB-KW"/>
</dbReference>
<dbReference type="InterPro" id="IPR036440">
    <property type="entry name" value="Peptidase_C15-like_sf"/>
</dbReference>
<dbReference type="MEROPS" id="C15.A04"/>
<dbReference type="PANTHER" id="PTHR23402:SF12">
    <property type="entry name" value="ABC TRANSPORTER-RELATED"/>
    <property type="match status" value="1"/>
</dbReference>
<evidence type="ECO:0000313" key="5">
    <source>
        <dbReference type="EMBL" id="EGT50269.1"/>
    </source>
</evidence>
<dbReference type="Gene3D" id="3.40.630.20">
    <property type="entry name" value="Peptidase C15, pyroglutamyl peptidase I-like"/>
    <property type="match status" value="1"/>
</dbReference>
<sequence>MGDVGDMLTMCNRMRIDTNYTRDVVVTGFDSPFEEYEENPSSAVVDELMKETIENVKIIPHKLPTTYEGVVEKLPDLRINYPDEVIHIAAHTVKNTIYFVDRAFFDGYCREDKTGYAPKDFKIECEDEEDEEQKVRKPFIDFEYLVEEVTENCGLDGEKYGGLKVEKSEDPGRFVGGYLYYLSLREGPINTLFINVPPFE</sequence>
<organism evidence="6">
    <name type="scientific">Caenorhabditis brenneri</name>
    <name type="common">Nematode worm</name>
    <dbReference type="NCBI Taxonomy" id="135651"/>
    <lineage>
        <taxon>Eukaryota</taxon>
        <taxon>Metazoa</taxon>
        <taxon>Ecdysozoa</taxon>
        <taxon>Nematoda</taxon>
        <taxon>Chromadorea</taxon>
        <taxon>Rhabditida</taxon>
        <taxon>Rhabditina</taxon>
        <taxon>Rhabditomorpha</taxon>
        <taxon>Rhabditoidea</taxon>
        <taxon>Rhabditidae</taxon>
        <taxon>Peloderinae</taxon>
        <taxon>Caenorhabditis</taxon>
    </lineage>
</organism>
<dbReference type="PANTHER" id="PTHR23402">
    <property type="entry name" value="PROTEASE FAMILY C15 PYROGLUTAMYL-PEPTIDASE I-RELATED"/>
    <property type="match status" value="1"/>
</dbReference>
<dbReference type="HOGENOM" id="CLU_043960_2_0_1"/>
<dbReference type="FunCoup" id="G0PB90">
    <property type="interactions" value="490"/>
</dbReference>
<dbReference type="GO" id="GO:0008234">
    <property type="term" value="F:cysteine-type peptidase activity"/>
    <property type="evidence" value="ECO:0007669"/>
    <property type="project" value="UniProtKB-KW"/>
</dbReference>
<evidence type="ECO:0000256" key="3">
    <source>
        <dbReference type="ARBA" id="ARBA00022801"/>
    </source>
</evidence>
<dbReference type="Pfam" id="PF06162">
    <property type="entry name" value="PgaPase_1"/>
    <property type="match status" value="1"/>
</dbReference>
<proteinExistence type="inferred from homology"/>
<dbReference type="OrthoDB" id="407146at2759"/>
<evidence type="ECO:0000256" key="2">
    <source>
        <dbReference type="ARBA" id="ARBA00022670"/>
    </source>
</evidence>
<comment type="similarity">
    <text evidence="1">Belongs to the peptidase C15 family.</text>
</comment>
<accession>G0PB90</accession>
<protein>
    <submittedName>
        <fullName evidence="5">Uncharacterized protein</fullName>
    </submittedName>
</protein>
<dbReference type="eggNOG" id="KOG4755">
    <property type="taxonomic scope" value="Eukaryota"/>
</dbReference>
<dbReference type="InParanoid" id="G0PB90"/>